<keyword evidence="3" id="KW-1185">Reference proteome</keyword>
<dbReference type="Proteomes" id="UP000257109">
    <property type="component" value="Unassembled WGS sequence"/>
</dbReference>
<dbReference type="Pfam" id="PF03732">
    <property type="entry name" value="Retrotrans_gag"/>
    <property type="match status" value="1"/>
</dbReference>
<accession>A0A371HF25</accession>
<name>A0A371HF25_MUCPR</name>
<evidence type="ECO:0000313" key="2">
    <source>
        <dbReference type="EMBL" id="RDY01386.1"/>
    </source>
</evidence>
<protein>
    <recommendedName>
        <fullName evidence="1">Retrotransposon gag domain-containing protein</fullName>
    </recommendedName>
</protein>
<dbReference type="EMBL" id="QJKJ01002779">
    <property type="protein sequence ID" value="RDY01386.1"/>
    <property type="molecule type" value="Genomic_DNA"/>
</dbReference>
<dbReference type="PANTHER" id="PTHR33223">
    <property type="entry name" value="CCHC-TYPE DOMAIN-CONTAINING PROTEIN"/>
    <property type="match status" value="1"/>
</dbReference>
<dbReference type="OrthoDB" id="1414696at2759"/>
<proteinExistence type="predicted"/>
<feature type="domain" description="Retrotransposon gag" evidence="1">
    <location>
        <begin position="136"/>
        <end position="226"/>
    </location>
</feature>
<gene>
    <name evidence="2" type="ORF">CR513_15293</name>
</gene>
<feature type="non-terminal residue" evidence="2">
    <location>
        <position position="1"/>
    </location>
</feature>
<dbReference type="AlphaFoldDB" id="A0A371HF25"/>
<evidence type="ECO:0000313" key="3">
    <source>
        <dbReference type="Proteomes" id="UP000257109"/>
    </source>
</evidence>
<organism evidence="2 3">
    <name type="scientific">Mucuna pruriens</name>
    <name type="common">Velvet bean</name>
    <name type="synonym">Dolichos pruriens</name>
    <dbReference type="NCBI Taxonomy" id="157652"/>
    <lineage>
        <taxon>Eukaryota</taxon>
        <taxon>Viridiplantae</taxon>
        <taxon>Streptophyta</taxon>
        <taxon>Embryophyta</taxon>
        <taxon>Tracheophyta</taxon>
        <taxon>Spermatophyta</taxon>
        <taxon>Magnoliopsida</taxon>
        <taxon>eudicotyledons</taxon>
        <taxon>Gunneridae</taxon>
        <taxon>Pentapetalae</taxon>
        <taxon>rosids</taxon>
        <taxon>fabids</taxon>
        <taxon>Fabales</taxon>
        <taxon>Fabaceae</taxon>
        <taxon>Papilionoideae</taxon>
        <taxon>50 kb inversion clade</taxon>
        <taxon>NPAAA clade</taxon>
        <taxon>indigoferoid/millettioid clade</taxon>
        <taxon>Phaseoleae</taxon>
        <taxon>Mucuna</taxon>
    </lineage>
</organism>
<evidence type="ECO:0000259" key="1">
    <source>
        <dbReference type="Pfam" id="PF03732"/>
    </source>
</evidence>
<reference evidence="2" key="1">
    <citation type="submission" date="2018-05" db="EMBL/GenBank/DDBJ databases">
        <title>Draft genome of Mucuna pruriens seed.</title>
        <authorList>
            <person name="Nnadi N.E."/>
            <person name="Vos R."/>
            <person name="Hasami M.H."/>
            <person name="Devisetty U.K."/>
            <person name="Aguiy J.C."/>
        </authorList>
    </citation>
    <scope>NUCLEOTIDE SEQUENCE [LARGE SCALE GENOMIC DNA]</scope>
    <source>
        <strain evidence="2">JCA_2017</strain>
    </source>
</reference>
<dbReference type="PANTHER" id="PTHR33223:SF3">
    <property type="match status" value="1"/>
</dbReference>
<comment type="caution">
    <text evidence="2">The sequence shown here is derived from an EMBL/GenBank/DDBJ whole genome shotgun (WGS) entry which is preliminary data.</text>
</comment>
<sequence length="527" mass="59725">MSELENINWKTGHHYDSTTIQSSNSDNNVFATNNINSLSYRSSNSNTYSNLDLNDSNKPELMENQDHTLKELAKPDVVYQPWCIEYLQLELTQSYELKSGLIHLLPKFHGLVGEDPHKHLKEFHVGIPEDYIKMKAFLFSLDGVAKDWLYLQPALFNTWGDMKRTFVEKFFPTSKTATIRKEICGIRQYAREILNEYWERFNKLCATCPYHQISEQLLIPYFYEGLMMMDHSMIDVVSEGALMDKMPTTARHLILNMVSNTQQFGTKGAVTNRTVNEVSVVDNLRLENQLTELKSLSASINKSHQSKFVEYALLRSTQSTCAPHCRKQSRTMLKLWKLVQSTTVSTAVESKSRAICSPKIWIHAKHVGCESQLLSVGGTKISSATISIIVATNSNTEQLAIHDWSTSQLDKSNTVGRVWKPSVVNRSKSERRQCERQINIPLLDAIKQVPKYAKVLKELCIHKRKKLKVGAKVGGILSTFIQKEVTTGTQPALPRKCKDLRTFSVPCTFTDAILDLGASINVMPVSV</sequence>
<dbReference type="InterPro" id="IPR005162">
    <property type="entry name" value="Retrotrans_gag_dom"/>
</dbReference>